<evidence type="ECO:0000256" key="1">
    <source>
        <dbReference type="ARBA" id="ARBA00004370"/>
    </source>
</evidence>
<dbReference type="SUPFAM" id="SSF53098">
    <property type="entry name" value="Ribonuclease H-like"/>
    <property type="match status" value="1"/>
</dbReference>
<comment type="similarity">
    <text evidence="2">Belongs to the purine permeases (TC 2.A.7.14) family.</text>
</comment>
<sequence length="1023" mass="115716">MAAADASFNARDHGTALAEKNRVQYNYCGKVMSGFYRLKYHLGGIRGDVTPCEKVPENVEEYFRNTLLGELHHPDRPRKSKVCSNSNGVKRIKLEATQNANYESGGHEDVKSELEGSTQHVSLPSRRIGSLTGSDTEKTNRSLSWQTQKSIGRFFIENGIDFSVANSPSFRDMINATLCHSPGKYEIPSCDKLKGLIPQEQVKEMQEHAERIRHSWASTGCSILLDGWIDDQNGRNLVNFIVDCPQGPIYLWSSDVTAAIDDVDALQLLLDGVIEEVGVHNVVQIIAISTTGWMGHVGKRFMERQRTVFWTVSASHCIELMLEKISTMDSVSGILDKARTITRFIHGDTSVLQLFRDYSGSRELIKPSKVRLAMPFMTLENIVLEKENLQAMFASSASNWASTTKGNRVVNLVKDRSFWNGAMMVVKAAIPLVNVVHLINRADKPQVGYIYETMDQVKETIRKEFNKKKALYMPIWNVIDEIWNTHLHSPLHVAAYYLNPSLFYSSDFNCDEEVSSDLLCCICMVQDEHTQALINLQLDKYINGKDDFREGSNMDERNKYLPAEWWLRYGNQCPELQKFAIKILSQTCDGASKYGLKRSLSKKLLTNGRNHMEQRPMSDLAFMHYNLQPQNSRLAVRGVIKTDEIDPMDAWIFDEEPDLDSINNREPNSAPNQNQWRLPKLKHYKWWLRVTVYIVFLVAGQSTTTLIGRLYFDKGGNSKWMATFVQSAGFPILLPLVFFFSSSTTKSTRLKLSTVVFLYTAFGILLTGDNLMYSYGLLYLPVSTYSLLCATQLAFNTVFSFFLDSQKFTYFILNSLVLLTISASLLAVNSDSETTSGIGSRGKYIIGFLCMLGASATYSFYLSLVQLSFEKVIKIETFSTVVDMQIYPSFVTTCGCVVGLFASGEWKDLSKEMRDYEEGRVSYLMTLIWTAKTWQISSVGLLGLIFEVSSLFSNVISTLALPVVPILTVIFFHDKMDGMKVIVMLLAIWGFLSYIYQHYLDDSKSHKNESKASQLFGDSIEIC</sequence>
<name>A0AA39SI20_ACESA</name>
<dbReference type="AlphaFoldDB" id="A0AA39SI20"/>
<evidence type="ECO:0008006" key="13">
    <source>
        <dbReference type="Google" id="ProtNLM"/>
    </source>
</evidence>
<organism evidence="11 12">
    <name type="scientific">Acer saccharum</name>
    <name type="common">Sugar maple</name>
    <dbReference type="NCBI Taxonomy" id="4024"/>
    <lineage>
        <taxon>Eukaryota</taxon>
        <taxon>Viridiplantae</taxon>
        <taxon>Streptophyta</taxon>
        <taxon>Embryophyta</taxon>
        <taxon>Tracheophyta</taxon>
        <taxon>Spermatophyta</taxon>
        <taxon>Magnoliopsida</taxon>
        <taxon>eudicotyledons</taxon>
        <taxon>Gunneridae</taxon>
        <taxon>Pentapetalae</taxon>
        <taxon>rosids</taxon>
        <taxon>malvids</taxon>
        <taxon>Sapindales</taxon>
        <taxon>Sapindaceae</taxon>
        <taxon>Hippocastanoideae</taxon>
        <taxon>Acereae</taxon>
        <taxon>Acer</taxon>
    </lineage>
</organism>
<evidence type="ECO:0000259" key="9">
    <source>
        <dbReference type="Pfam" id="PF04937"/>
    </source>
</evidence>
<evidence type="ECO:0000256" key="6">
    <source>
        <dbReference type="ARBA" id="ARBA00023136"/>
    </source>
</evidence>
<proteinExistence type="inferred from homology"/>
<feature type="region of interest" description="Disordered" evidence="7">
    <location>
        <begin position="99"/>
        <end position="143"/>
    </location>
</feature>
<reference evidence="11" key="2">
    <citation type="submission" date="2023-06" db="EMBL/GenBank/DDBJ databases">
        <authorList>
            <person name="Swenson N.G."/>
            <person name="Wegrzyn J.L."/>
            <person name="Mcevoy S.L."/>
        </authorList>
    </citation>
    <scope>NUCLEOTIDE SEQUENCE</scope>
    <source>
        <strain evidence="11">NS2018</strain>
        <tissue evidence="11">Leaf</tissue>
    </source>
</reference>
<evidence type="ECO:0000256" key="4">
    <source>
        <dbReference type="ARBA" id="ARBA00022692"/>
    </source>
</evidence>
<dbReference type="PANTHER" id="PTHR31376">
    <property type="entry name" value="OS09G0467300 PROTEIN-RELATED"/>
    <property type="match status" value="1"/>
</dbReference>
<evidence type="ECO:0000256" key="3">
    <source>
        <dbReference type="ARBA" id="ARBA00022448"/>
    </source>
</evidence>
<feature type="transmembrane region" description="Helical" evidence="8">
    <location>
        <begin position="810"/>
        <end position="828"/>
    </location>
</feature>
<evidence type="ECO:0000256" key="8">
    <source>
        <dbReference type="SAM" id="Phobius"/>
    </source>
</evidence>
<gene>
    <name evidence="11" type="ORF">LWI29_020247</name>
</gene>
<dbReference type="InterPro" id="IPR030182">
    <property type="entry name" value="PUP_plant"/>
</dbReference>
<feature type="transmembrane region" description="Helical" evidence="8">
    <location>
        <begin position="923"/>
        <end position="944"/>
    </location>
</feature>
<evidence type="ECO:0000313" key="11">
    <source>
        <dbReference type="EMBL" id="KAK0589920.1"/>
    </source>
</evidence>
<feature type="transmembrane region" description="Helical" evidence="8">
    <location>
        <begin position="752"/>
        <end position="773"/>
    </location>
</feature>
<accession>A0AA39SI20</accession>
<dbReference type="GO" id="GO:0046983">
    <property type="term" value="F:protein dimerization activity"/>
    <property type="evidence" value="ECO:0007669"/>
    <property type="project" value="InterPro"/>
</dbReference>
<comment type="subcellular location">
    <subcellularLocation>
        <location evidence="1">Membrane</location>
    </subcellularLocation>
</comment>
<dbReference type="InterPro" id="IPR008906">
    <property type="entry name" value="HATC_C_dom"/>
</dbReference>
<feature type="transmembrane region" description="Helical" evidence="8">
    <location>
        <begin position="844"/>
        <end position="865"/>
    </location>
</feature>
<dbReference type="GO" id="GO:0005345">
    <property type="term" value="F:purine nucleobase transmembrane transporter activity"/>
    <property type="evidence" value="ECO:0007669"/>
    <property type="project" value="UniProtKB-ARBA"/>
</dbReference>
<feature type="transmembrane region" description="Helical" evidence="8">
    <location>
        <begin position="978"/>
        <end position="996"/>
    </location>
</feature>
<feature type="domain" description="HAT C-terminal dimerisation" evidence="10">
    <location>
        <begin position="550"/>
        <end position="626"/>
    </location>
</feature>
<feature type="domain" description="DUF659" evidence="9">
    <location>
        <begin position="188"/>
        <end position="341"/>
    </location>
</feature>
<evidence type="ECO:0000256" key="5">
    <source>
        <dbReference type="ARBA" id="ARBA00022989"/>
    </source>
</evidence>
<evidence type="ECO:0000256" key="2">
    <source>
        <dbReference type="ARBA" id="ARBA00006213"/>
    </source>
</evidence>
<feature type="transmembrane region" description="Helical" evidence="8">
    <location>
        <begin position="951"/>
        <end position="972"/>
    </location>
</feature>
<dbReference type="Pfam" id="PF04937">
    <property type="entry name" value="DUF659"/>
    <property type="match status" value="1"/>
</dbReference>
<keyword evidence="3" id="KW-0813">Transport</keyword>
<feature type="transmembrane region" description="Helical" evidence="8">
    <location>
        <begin position="686"/>
        <end position="708"/>
    </location>
</feature>
<feature type="compositionally biased region" description="Basic and acidic residues" evidence="7">
    <location>
        <begin position="105"/>
        <end position="114"/>
    </location>
</feature>
<dbReference type="InterPro" id="IPR012337">
    <property type="entry name" value="RNaseH-like_sf"/>
</dbReference>
<keyword evidence="5 8" id="KW-1133">Transmembrane helix</keyword>
<comment type="caution">
    <text evidence="11">The sequence shown here is derived from an EMBL/GenBank/DDBJ whole genome shotgun (WGS) entry which is preliminary data.</text>
</comment>
<feature type="transmembrane region" description="Helical" evidence="8">
    <location>
        <begin position="785"/>
        <end position="803"/>
    </location>
</feature>
<feature type="transmembrane region" description="Helical" evidence="8">
    <location>
        <begin position="418"/>
        <end position="439"/>
    </location>
</feature>
<dbReference type="InterPro" id="IPR007021">
    <property type="entry name" value="DUF659"/>
</dbReference>
<dbReference type="GO" id="GO:0015211">
    <property type="term" value="F:purine nucleoside transmembrane transporter activity"/>
    <property type="evidence" value="ECO:0007669"/>
    <property type="project" value="InterPro"/>
</dbReference>
<keyword evidence="4 8" id="KW-0812">Transmembrane</keyword>
<dbReference type="Proteomes" id="UP001168877">
    <property type="component" value="Unassembled WGS sequence"/>
</dbReference>
<keyword evidence="6 8" id="KW-0472">Membrane</keyword>
<keyword evidence="12" id="KW-1185">Reference proteome</keyword>
<evidence type="ECO:0000256" key="7">
    <source>
        <dbReference type="SAM" id="MobiDB-lite"/>
    </source>
</evidence>
<reference evidence="11" key="1">
    <citation type="journal article" date="2022" name="Plant J.">
        <title>Strategies of tolerance reflected in two North American maple genomes.</title>
        <authorList>
            <person name="McEvoy S.L."/>
            <person name="Sezen U.U."/>
            <person name="Trouern-Trend A."/>
            <person name="McMahon S.M."/>
            <person name="Schaberg P.G."/>
            <person name="Yang J."/>
            <person name="Wegrzyn J.L."/>
            <person name="Swenson N.G."/>
        </authorList>
    </citation>
    <scope>NUCLEOTIDE SEQUENCE</scope>
    <source>
        <strain evidence="11">NS2018</strain>
    </source>
</reference>
<feature type="transmembrane region" description="Helical" evidence="8">
    <location>
        <begin position="720"/>
        <end position="740"/>
    </location>
</feature>
<protein>
    <recommendedName>
        <fullName evidence="13">DUF659 domain-containing protein</fullName>
    </recommendedName>
</protein>
<evidence type="ECO:0000259" key="10">
    <source>
        <dbReference type="Pfam" id="PF05699"/>
    </source>
</evidence>
<dbReference type="EMBL" id="JAUESC010000381">
    <property type="protein sequence ID" value="KAK0589920.1"/>
    <property type="molecule type" value="Genomic_DNA"/>
</dbReference>
<dbReference type="Pfam" id="PF16913">
    <property type="entry name" value="PUNUT"/>
    <property type="match status" value="1"/>
</dbReference>
<feature type="transmembrane region" description="Helical" evidence="8">
    <location>
        <begin position="886"/>
        <end position="903"/>
    </location>
</feature>
<dbReference type="GO" id="GO:0016020">
    <property type="term" value="C:membrane"/>
    <property type="evidence" value="ECO:0007669"/>
    <property type="project" value="UniProtKB-SubCell"/>
</dbReference>
<dbReference type="PANTHER" id="PTHR31376:SF16">
    <property type="entry name" value="PURINE PERMEASE-RELATED"/>
    <property type="match status" value="1"/>
</dbReference>
<evidence type="ECO:0000313" key="12">
    <source>
        <dbReference type="Proteomes" id="UP001168877"/>
    </source>
</evidence>
<dbReference type="Pfam" id="PF05699">
    <property type="entry name" value="Dimer_Tnp_hAT"/>
    <property type="match status" value="1"/>
</dbReference>